<keyword evidence="2" id="KW-1185">Reference proteome</keyword>
<evidence type="ECO:0000313" key="1">
    <source>
        <dbReference type="EMBL" id="CAH1205863.1"/>
    </source>
</evidence>
<dbReference type="EMBL" id="CAKMMG010000002">
    <property type="protein sequence ID" value="CAH1205863.1"/>
    <property type="molecule type" value="Genomic_DNA"/>
</dbReference>
<evidence type="ECO:0000313" key="2">
    <source>
        <dbReference type="Proteomes" id="UP000838324"/>
    </source>
</evidence>
<accession>A0ABM9C9K6</accession>
<sequence>MPDINPVTGRQTRLRFPGWIDNKFGLELYFL</sequence>
<reference evidence="1" key="1">
    <citation type="submission" date="2022-01" db="EMBL/GenBank/DDBJ databases">
        <authorList>
            <person name="Criscuolo A."/>
        </authorList>
    </citation>
    <scope>NUCLEOTIDE SEQUENCE</scope>
    <source>
        <strain evidence="1">CIP111892</strain>
    </source>
</reference>
<name>A0ABM9C9K6_9BACL</name>
<proteinExistence type="predicted"/>
<protein>
    <submittedName>
        <fullName evidence="1">Uncharacterized protein</fullName>
    </submittedName>
</protein>
<organism evidence="1 2">
    <name type="scientific">Paenibacillus auburnensis</name>
    <dbReference type="NCBI Taxonomy" id="2905649"/>
    <lineage>
        <taxon>Bacteria</taxon>
        <taxon>Bacillati</taxon>
        <taxon>Bacillota</taxon>
        <taxon>Bacilli</taxon>
        <taxon>Bacillales</taxon>
        <taxon>Paenibacillaceae</taxon>
        <taxon>Paenibacillus</taxon>
    </lineage>
</organism>
<dbReference type="Proteomes" id="UP000838324">
    <property type="component" value="Unassembled WGS sequence"/>
</dbReference>
<comment type="caution">
    <text evidence="1">The sequence shown here is derived from an EMBL/GenBank/DDBJ whole genome shotgun (WGS) entry which is preliminary data.</text>
</comment>
<gene>
    <name evidence="1" type="ORF">PAECIP111892_02786</name>
</gene>